<dbReference type="EMBL" id="CP077062">
    <property type="protein sequence ID" value="QWZ08790.1"/>
    <property type="molecule type" value="Genomic_DNA"/>
</dbReference>
<gene>
    <name evidence="1" type="ORF">KRR39_02745</name>
</gene>
<keyword evidence="2" id="KW-1185">Reference proteome</keyword>
<reference evidence="1" key="1">
    <citation type="submission" date="2021-06" db="EMBL/GenBank/DDBJ databases">
        <title>Complete genome sequence of Nocardioides sp. G188.</title>
        <authorList>
            <person name="Im W.-T."/>
        </authorList>
    </citation>
    <scope>NUCLEOTIDE SEQUENCE</scope>
    <source>
        <strain evidence="1">G188</strain>
    </source>
</reference>
<dbReference type="RefSeq" id="WP_216940564.1">
    <property type="nucleotide sequence ID" value="NZ_CP077062.1"/>
</dbReference>
<dbReference type="AlphaFoldDB" id="A0A975T0H2"/>
<accession>A0A975T0H2</accession>
<name>A0A975T0H2_9ACTN</name>
<sequence length="86" mass="9178">MSHDHRSRPDPAWMELAVAGELGPVLRTALLTFAAPRATQRTVLRLATSSDVDVLAVLEALATEGLDVTSVRRVPHGRPPDARASG</sequence>
<dbReference type="KEGG" id="nps:KRR39_02745"/>
<organism evidence="1 2">
    <name type="scientific">Nocardioides panacis</name>
    <dbReference type="NCBI Taxonomy" id="2849501"/>
    <lineage>
        <taxon>Bacteria</taxon>
        <taxon>Bacillati</taxon>
        <taxon>Actinomycetota</taxon>
        <taxon>Actinomycetes</taxon>
        <taxon>Propionibacteriales</taxon>
        <taxon>Nocardioidaceae</taxon>
        <taxon>Nocardioides</taxon>
    </lineage>
</organism>
<evidence type="ECO:0000313" key="1">
    <source>
        <dbReference type="EMBL" id="QWZ08790.1"/>
    </source>
</evidence>
<evidence type="ECO:0000313" key="2">
    <source>
        <dbReference type="Proteomes" id="UP000683575"/>
    </source>
</evidence>
<proteinExistence type="predicted"/>
<protein>
    <submittedName>
        <fullName evidence="1">Uncharacterized protein</fullName>
    </submittedName>
</protein>
<dbReference type="Proteomes" id="UP000683575">
    <property type="component" value="Chromosome"/>
</dbReference>